<proteinExistence type="predicted"/>
<evidence type="ECO:0000313" key="1">
    <source>
        <dbReference type="EMBL" id="GAA3802105.1"/>
    </source>
</evidence>
<keyword evidence="2" id="KW-1185">Reference proteome</keyword>
<comment type="caution">
    <text evidence="1">The sequence shown here is derived from an EMBL/GenBank/DDBJ whole genome shotgun (WGS) entry which is preliminary data.</text>
</comment>
<accession>A0ABP7HUK2</accession>
<protein>
    <submittedName>
        <fullName evidence="1">Uncharacterized protein</fullName>
    </submittedName>
</protein>
<dbReference type="Proteomes" id="UP001500888">
    <property type="component" value="Unassembled WGS sequence"/>
</dbReference>
<evidence type="ECO:0000313" key="2">
    <source>
        <dbReference type="Proteomes" id="UP001500888"/>
    </source>
</evidence>
<reference evidence="2" key="1">
    <citation type="journal article" date="2019" name="Int. J. Syst. Evol. Microbiol.">
        <title>The Global Catalogue of Microorganisms (GCM) 10K type strain sequencing project: providing services to taxonomists for standard genome sequencing and annotation.</title>
        <authorList>
            <consortium name="The Broad Institute Genomics Platform"/>
            <consortium name="The Broad Institute Genome Sequencing Center for Infectious Disease"/>
            <person name="Wu L."/>
            <person name="Ma J."/>
        </authorList>
    </citation>
    <scope>NUCLEOTIDE SEQUENCE [LARGE SCALE GENOMIC DNA]</scope>
    <source>
        <strain evidence="2">JCM 16908</strain>
    </source>
</reference>
<gene>
    <name evidence="1" type="ORF">GCM10022226_22390</name>
</gene>
<organism evidence="1 2">
    <name type="scientific">Sphaerisporangium flaviroseum</name>
    <dbReference type="NCBI Taxonomy" id="509199"/>
    <lineage>
        <taxon>Bacteria</taxon>
        <taxon>Bacillati</taxon>
        <taxon>Actinomycetota</taxon>
        <taxon>Actinomycetes</taxon>
        <taxon>Streptosporangiales</taxon>
        <taxon>Streptosporangiaceae</taxon>
        <taxon>Sphaerisporangium</taxon>
    </lineage>
</organism>
<dbReference type="EMBL" id="BAAAZR010000003">
    <property type="protein sequence ID" value="GAA3802105.1"/>
    <property type="molecule type" value="Genomic_DNA"/>
</dbReference>
<name>A0ABP7HUK2_9ACTN</name>
<sequence length="73" mass="8386">MRAWYAAGEDERAAWQNAPFSTDKWLRLTPAELADLERQIIDVLDRWAARQVPDDGEQRDPVFVFAFGVPGRP</sequence>